<feature type="domain" description="Copper type II ascorbate-dependent monooxygenase C-terminal" evidence="7">
    <location>
        <begin position="1"/>
        <end position="57"/>
    </location>
</feature>
<dbReference type="GO" id="GO:0042421">
    <property type="term" value="P:norepinephrine biosynthetic process"/>
    <property type="evidence" value="ECO:0007669"/>
    <property type="project" value="TreeGrafter"/>
</dbReference>
<feature type="non-terminal residue" evidence="8">
    <location>
        <position position="1"/>
    </location>
</feature>
<dbReference type="Proteomes" id="UP001497623">
    <property type="component" value="Unassembled WGS sequence"/>
</dbReference>
<dbReference type="InterPro" id="IPR024548">
    <property type="entry name" value="Cu2_monoox_C"/>
</dbReference>
<keyword evidence="6" id="KW-1015">Disulfide bond</keyword>
<proteinExistence type="predicted"/>
<dbReference type="PANTHER" id="PTHR10157:SF29">
    <property type="entry name" value="DOPAMINE BETA-HYDROXYLASE"/>
    <property type="match status" value="1"/>
</dbReference>
<keyword evidence="9" id="KW-1185">Reference proteome</keyword>
<dbReference type="InterPro" id="IPR014784">
    <property type="entry name" value="Cu2_ascorb_mOase-like_C"/>
</dbReference>
<dbReference type="GO" id="GO:0042420">
    <property type="term" value="P:dopamine catabolic process"/>
    <property type="evidence" value="ECO:0007669"/>
    <property type="project" value="TreeGrafter"/>
</dbReference>
<dbReference type="EMBL" id="CAXKWB010063080">
    <property type="protein sequence ID" value="CAL4186139.1"/>
    <property type="molecule type" value="Genomic_DNA"/>
</dbReference>
<keyword evidence="3" id="KW-0812">Transmembrane</keyword>
<dbReference type="InterPro" id="IPR008977">
    <property type="entry name" value="PHM/PNGase_F_dom_sf"/>
</dbReference>
<evidence type="ECO:0000256" key="2">
    <source>
        <dbReference type="ARBA" id="ARBA00004370"/>
    </source>
</evidence>
<evidence type="ECO:0000259" key="7">
    <source>
        <dbReference type="Pfam" id="PF03712"/>
    </source>
</evidence>
<evidence type="ECO:0000313" key="9">
    <source>
        <dbReference type="Proteomes" id="UP001497623"/>
    </source>
</evidence>
<dbReference type="GO" id="GO:0006589">
    <property type="term" value="P:octopamine biosynthetic process"/>
    <property type="evidence" value="ECO:0007669"/>
    <property type="project" value="TreeGrafter"/>
</dbReference>
<dbReference type="Gene3D" id="2.60.120.230">
    <property type="match status" value="1"/>
</dbReference>
<evidence type="ECO:0000256" key="4">
    <source>
        <dbReference type="ARBA" id="ARBA00022989"/>
    </source>
</evidence>
<organism evidence="8 9">
    <name type="scientific">Meganyctiphanes norvegica</name>
    <name type="common">Northern krill</name>
    <name type="synonym">Thysanopoda norvegica</name>
    <dbReference type="NCBI Taxonomy" id="48144"/>
    <lineage>
        <taxon>Eukaryota</taxon>
        <taxon>Metazoa</taxon>
        <taxon>Ecdysozoa</taxon>
        <taxon>Arthropoda</taxon>
        <taxon>Crustacea</taxon>
        <taxon>Multicrustacea</taxon>
        <taxon>Malacostraca</taxon>
        <taxon>Eumalacostraca</taxon>
        <taxon>Eucarida</taxon>
        <taxon>Euphausiacea</taxon>
        <taxon>Euphausiidae</taxon>
        <taxon>Meganyctiphanes</taxon>
    </lineage>
</organism>
<evidence type="ECO:0000256" key="1">
    <source>
        <dbReference type="ARBA" id="ARBA00001973"/>
    </source>
</evidence>
<dbReference type="GO" id="GO:0005615">
    <property type="term" value="C:extracellular space"/>
    <property type="evidence" value="ECO:0007669"/>
    <property type="project" value="TreeGrafter"/>
</dbReference>
<evidence type="ECO:0000256" key="5">
    <source>
        <dbReference type="ARBA" id="ARBA00023136"/>
    </source>
</evidence>
<comment type="subcellular location">
    <subcellularLocation>
        <location evidence="2">Membrane</location>
    </subcellularLocation>
</comment>
<dbReference type="PANTHER" id="PTHR10157">
    <property type="entry name" value="DOPAMINE BETA HYDROXYLASE RELATED"/>
    <property type="match status" value="1"/>
</dbReference>
<comment type="cofactor">
    <cofactor evidence="1">
        <name>Cu(2+)</name>
        <dbReference type="ChEBI" id="CHEBI:29036"/>
    </cofactor>
</comment>
<evidence type="ECO:0000313" key="8">
    <source>
        <dbReference type="EMBL" id="CAL4186139.1"/>
    </source>
</evidence>
<sequence>GDALVMSCEYATMSRQNVTLGGLAITDEMCVNYVHYYPKVDLEVCKSSIDTSSLEKYLKFMKRMELQCTSEDLGWVENYQAIEWTPLRASLLHDLYERAPLSMQCNKSSGERFPGYWDNIPIPQVSHPLPVDERKCHSPQEDPKEENLFAFIR</sequence>
<dbReference type="GO" id="GO:0005507">
    <property type="term" value="F:copper ion binding"/>
    <property type="evidence" value="ECO:0007669"/>
    <property type="project" value="TreeGrafter"/>
</dbReference>
<keyword evidence="5" id="KW-0472">Membrane</keyword>
<dbReference type="GO" id="GO:0004500">
    <property type="term" value="F:dopamine beta-monooxygenase activity"/>
    <property type="evidence" value="ECO:0007669"/>
    <property type="project" value="InterPro"/>
</dbReference>
<comment type="caution">
    <text evidence="8">The sequence shown here is derived from an EMBL/GenBank/DDBJ whole genome shotgun (WGS) entry which is preliminary data.</text>
</comment>
<protein>
    <recommendedName>
        <fullName evidence="7">Copper type II ascorbate-dependent monooxygenase C-terminal domain-containing protein</fullName>
    </recommendedName>
</protein>
<keyword evidence="4" id="KW-1133">Transmembrane helix</keyword>
<evidence type="ECO:0000256" key="3">
    <source>
        <dbReference type="ARBA" id="ARBA00022692"/>
    </source>
</evidence>
<dbReference type="SUPFAM" id="SSF49742">
    <property type="entry name" value="PHM/PNGase F"/>
    <property type="match status" value="1"/>
</dbReference>
<name>A0AAV2SFA1_MEGNR</name>
<dbReference type="GO" id="GO:0030667">
    <property type="term" value="C:secretory granule membrane"/>
    <property type="evidence" value="ECO:0007669"/>
    <property type="project" value="TreeGrafter"/>
</dbReference>
<dbReference type="AlphaFoldDB" id="A0AAV2SFA1"/>
<evidence type="ECO:0000256" key="6">
    <source>
        <dbReference type="ARBA" id="ARBA00023157"/>
    </source>
</evidence>
<reference evidence="8 9" key="1">
    <citation type="submission" date="2024-05" db="EMBL/GenBank/DDBJ databases">
        <authorList>
            <person name="Wallberg A."/>
        </authorList>
    </citation>
    <scope>NUCLEOTIDE SEQUENCE [LARGE SCALE GENOMIC DNA]</scope>
</reference>
<dbReference type="InterPro" id="IPR000945">
    <property type="entry name" value="DBH-like"/>
</dbReference>
<dbReference type="Pfam" id="PF03712">
    <property type="entry name" value="Cu2_monoox_C"/>
    <property type="match status" value="1"/>
</dbReference>
<gene>
    <name evidence="8" type="ORF">MNOR_LOCUS36023</name>
</gene>
<accession>A0AAV2SFA1</accession>